<organism evidence="2">
    <name type="scientific">marine sediment metagenome</name>
    <dbReference type="NCBI Taxonomy" id="412755"/>
    <lineage>
        <taxon>unclassified sequences</taxon>
        <taxon>metagenomes</taxon>
        <taxon>ecological metagenomes</taxon>
    </lineage>
</organism>
<name>A0A0F9HNM3_9ZZZZ</name>
<sequence>MEKTMERTIGKMVADDYRTAQVFKNHKIDFCCKGNRGIQEVAKEKNLNVDELIRELDEVQRPHDSDNT</sequence>
<evidence type="ECO:0000256" key="1">
    <source>
        <dbReference type="ARBA" id="ARBA00004496"/>
    </source>
</evidence>
<dbReference type="AlphaFoldDB" id="A0A0F9HNM3"/>
<dbReference type="InterPro" id="IPR038062">
    <property type="entry name" value="ScdA-like_N_sf"/>
</dbReference>
<dbReference type="Gene3D" id="1.10.3910.10">
    <property type="entry name" value="SP0561-like"/>
    <property type="match status" value="1"/>
</dbReference>
<proteinExistence type="predicted"/>
<accession>A0A0F9HNM3</accession>
<comment type="subcellular location">
    <subcellularLocation>
        <location evidence="1">Cytoplasm</location>
    </subcellularLocation>
</comment>
<comment type="caution">
    <text evidence="2">The sequence shown here is derived from an EMBL/GenBank/DDBJ whole genome shotgun (WGS) entry which is preliminary data.</text>
</comment>
<feature type="non-terminal residue" evidence="2">
    <location>
        <position position="68"/>
    </location>
</feature>
<dbReference type="InterPro" id="IPR019903">
    <property type="entry name" value="RIC_family"/>
</dbReference>
<dbReference type="EMBL" id="LAZR01022031">
    <property type="protein sequence ID" value="KKL83260.1"/>
    <property type="molecule type" value="Genomic_DNA"/>
</dbReference>
<evidence type="ECO:0000313" key="2">
    <source>
        <dbReference type="EMBL" id="KKL83260.1"/>
    </source>
</evidence>
<dbReference type="Pfam" id="PF04405">
    <property type="entry name" value="ScdA_N"/>
    <property type="match status" value="1"/>
</dbReference>
<reference evidence="2" key="1">
    <citation type="journal article" date="2015" name="Nature">
        <title>Complex archaea that bridge the gap between prokaryotes and eukaryotes.</title>
        <authorList>
            <person name="Spang A."/>
            <person name="Saw J.H."/>
            <person name="Jorgensen S.L."/>
            <person name="Zaremba-Niedzwiedzka K."/>
            <person name="Martijn J."/>
            <person name="Lind A.E."/>
            <person name="van Eijk R."/>
            <person name="Schleper C."/>
            <person name="Guy L."/>
            <person name="Ettema T.J."/>
        </authorList>
    </citation>
    <scope>NUCLEOTIDE SEQUENCE</scope>
</reference>
<dbReference type="GO" id="GO:0005737">
    <property type="term" value="C:cytoplasm"/>
    <property type="evidence" value="ECO:0007669"/>
    <property type="project" value="UniProtKB-SubCell"/>
</dbReference>
<evidence type="ECO:0008006" key="3">
    <source>
        <dbReference type="Google" id="ProtNLM"/>
    </source>
</evidence>
<protein>
    <recommendedName>
        <fullName evidence="3">Iron-sulfur cluster repair di-iron protein</fullName>
    </recommendedName>
</protein>
<dbReference type="PANTHER" id="PTHR36438">
    <property type="entry name" value="IRON-SULFUR CLUSTER REPAIR PROTEIN YTFE"/>
    <property type="match status" value="1"/>
</dbReference>
<gene>
    <name evidence="2" type="ORF">LCGC14_1976510</name>
</gene>
<dbReference type="PANTHER" id="PTHR36438:SF1">
    <property type="entry name" value="IRON-SULFUR CLUSTER REPAIR PROTEIN YTFE"/>
    <property type="match status" value="1"/>
</dbReference>